<evidence type="ECO:0000313" key="3">
    <source>
        <dbReference type="Proteomes" id="UP001221757"/>
    </source>
</evidence>
<dbReference type="EMBL" id="JARKIE010000449">
    <property type="protein sequence ID" value="KAJ7637829.1"/>
    <property type="molecule type" value="Genomic_DNA"/>
</dbReference>
<accession>A0AAD7FQI9</accession>
<keyword evidence="3" id="KW-1185">Reference proteome</keyword>
<gene>
    <name evidence="2" type="ORF">B0H17DRAFT_485320</name>
</gene>
<dbReference type="Proteomes" id="UP001221757">
    <property type="component" value="Unassembled WGS sequence"/>
</dbReference>
<dbReference type="AlphaFoldDB" id="A0AAD7FQI9"/>
<feature type="region of interest" description="Disordered" evidence="1">
    <location>
        <begin position="186"/>
        <end position="208"/>
    </location>
</feature>
<evidence type="ECO:0000313" key="2">
    <source>
        <dbReference type="EMBL" id="KAJ7637829.1"/>
    </source>
</evidence>
<organism evidence="2 3">
    <name type="scientific">Mycena rosella</name>
    <name type="common">Pink bonnet</name>
    <name type="synonym">Agaricus rosellus</name>
    <dbReference type="NCBI Taxonomy" id="1033263"/>
    <lineage>
        <taxon>Eukaryota</taxon>
        <taxon>Fungi</taxon>
        <taxon>Dikarya</taxon>
        <taxon>Basidiomycota</taxon>
        <taxon>Agaricomycotina</taxon>
        <taxon>Agaricomycetes</taxon>
        <taxon>Agaricomycetidae</taxon>
        <taxon>Agaricales</taxon>
        <taxon>Marasmiineae</taxon>
        <taxon>Mycenaceae</taxon>
        <taxon>Mycena</taxon>
    </lineage>
</organism>
<protein>
    <submittedName>
        <fullName evidence="2">Uncharacterized protein</fullName>
    </submittedName>
</protein>
<reference evidence="2" key="1">
    <citation type="submission" date="2023-03" db="EMBL/GenBank/DDBJ databases">
        <title>Massive genome expansion in bonnet fungi (Mycena s.s.) driven by repeated elements and novel gene families across ecological guilds.</title>
        <authorList>
            <consortium name="Lawrence Berkeley National Laboratory"/>
            <person name="Harder C.B."/>
            <person name="Miyauchi S."/>
            <person name="Viragh M."/>
            <person name="Kuo A."/>
            <person name="Thoen E."/>
            <person name="Andreopoulos B."/>
            <person name="Lu D."/>
            <person name="Skrede I."/>
            <person name="Drula E."/>
            <person name="Henrissat B."/>
            <person name="Morin E."/>
            <person name="Kohler A."/>
            <person name="Barry K."/>
            <person name="LaButti K."/>
            <person name="Morin E."/>
            <person name="Salamov A."/>
            <person name="Lipzen A."/>
            <person name="Mereny Z."/>
            <person name="Hegedus B."/>
            <person name="Baldrian P."/>
            <person name="Stursova M."/>
            <person name="Weitz H."/>
            <person name="Taylor A."/>
            <person name="Grigoriev I.V."/>
            <person name="Nagy L.G."/>
            <person name="Martin F."/>
            <person name="Kauserud H."/>
        </authorList>
    </citation>
    <scope>NUCLEOTIDE SEQUENCE</scope>
    <source>
        <strain evidence="2">CBHHK067</strain>
    </source>
</reference>
<sequence length="208" mass="22475">MKSEVATNVDAAGDGVRSRSCSSSITAASIAEADGTEVGLMVIFAASRNAMQEEGSGKEFLGLSLSSAGSGLLPRHRPQVRPVQPPKWDYIQEPGLVLYTGGRIARRNLRTYVALGTMRYGIQTDNPKTSAMRSGRRASAAARRPKIICDCSPSLARTFHSRSPLAARSHARALTLRTRGINTVAPARSRSPTRTRMSWTRGRCTESE</sequence>
<proteinExistence type="predicted"/>
<comment type="caution">
    <text evidence="2">The sequence shown here is derived from an EMBL/GenBank/DDBJ whole genome shotgun (WGS) entry which is preliminary data.</text>
</comment>
<name>A0AAD7FQI9_MYCRO</name>
<evidence type="ECO:0000256" key="1">
    <source>
        <dbReference type="SAM" id="MobiDB-lite"/>
    </source>
</evidence>